<evidence type="ECO:0000256" key="13">
    <source>
        <dbReference type="ARBA" id="ARBA00031031"/>
    </source>
</evidence>
<evidence type="ECO:0000256" key="6">
    <source>
        <dbReference type="ARBA" id="ARBA00022475"/>
    </source>
</evidence>
<dbReference type="InterPro" id="IPR034657">
    <property type="entry name" value="AlgJ"/>
</dbReference>
<dbReference type="OrthoDB" id="9760774at2"/>
<comment type="subcellular location">
    <subcellularLocation>
        <location evidence="2">Cell inner membrane</location>
        <topology evidence="2">Peripheral membrane protein</topology>
        <orientation evidence="2">Periplasmic side</orientation>
    </subcellularLocation>
    <subcellularLocation>
        <location evidence="1">Periplasm</location>
    </subcellularLocation>
</comment>
<dbReference type="GO" id="GO:0016740">
    <property type="term" value="F:transferase activity"/>
    <property type="evidence" value="ECO:0007669"/>
    <property type="project" value="UniProtKB-KW"/>
</dbReference>
<accession>A0A109JW64</accession>
<keyword evidence="9" id="KW-0732">Signal</keyword>
<evidence type="ECO:0000256" key="5">
    <source>
        <dbReference type="ARBA" id="ARBA00016086"/>
    </source>
</evidence>
<evidence type="ECO:0000259" key="14">
    <source>
        <dbReference type="Pfam" id="PF16822"/>
    </source>
</evidence>
<feature type="domain" description="AlgX/AlgJ SGNH hydrolase-like" evidence="14">
    <location>
        <begin position="88"/>
        <end position="344"/>
    </location>
</feature>
<sequence>MFERAIPITKFLLPALLFGYAAFANVDIRDKIAGAFSRLPTDGGSLSHGMLGDGLDALYKTELPHRELAFDLIGAARYMVLGEGRRGVIVGKEGWLFSDEEFRGAASAEAGINDATREIAKIAATLRTHGVRLIVVPLPAKNDVYREHLADPRYAEISRDRYLDFTRAMASANIEFVDARAALLEMKSRGSVFLKTDTHWTPLGAKAVADATGARAGVSPMAQYALNDAPAEDVRGDLVKFVTGRALAAAIGLADESITPQTASQTGSDALNDILADESFPTVLVGTSYSANEAWSFASYLEAALGSNVLNVAEVGRGPVFPMHKFLSNANGTSWPGTVIWEFPIRYLTDPALWKSDDLKTKE</sequence>
<keyword evidence="11" id="KW-0016">Alginate biosynthesis</keyword>
<dbReference type="AlphaFoldDB" id="A0A109JW64"/>
<reference evidence="15 16" key="1">
    <citation type="submission" date="2015-11" db="EMBL/GenBank/DDBJ databases">
        <title>Draft Genome Sequence of the Strain BR 10423 (Rhizobium sp.) isolated from nodules of Mimosa pudica.</title>
        <authorList>
            <person name="Barauna A.C."/>
            <person name="Zilli J.E."/>
            <person name="Simoes-Araujo J.L."/>
            <person name="Reis V.M."/>
            <person name="James E.K."/>
            <person name="Reis F.B.Jr."/>
            <person name="Rouws L.F."/>
            <person name="Passos S.R."/>
            <person name="Gois S.R."/>
        </authorList>
    </citation>
    <scope>NUCLEOTIDE SEQUENCE [LARGE SCALE GENOMIC DNA]</scope>
    <source>
        <strain evidence="15 16">BR10423</strain>
    </source>
</reference>
<dbReference type="GO" id="GO:0016788">
    <property type="term" value="F:hydrolase activity, acting on ester bonds"/>
    <property type="evidence" value="ECO:0007669"/>
    <property type="project" value="UniProtKB-ARBA"/>
</dbReference>
<evidence type="ECO:0000256" key="3">
    <source>
        <dbReference type="ARBA" id="ARBA00005182"/>
    </source>
</evidence>
<evidence type="ECO:0000256" key="8">
    <source>
        <dbReference type="ARBA" id="ARBA00022679"/>
    </source>
</evidence>
<evidence type="ECO:0000256" key="7">
    <source>
        <dbReference type="ARBA" id="ARBA00022519"/>
    </source>
</evidence>
<evidence type="ECO:0000256" key="12">
    <source>
        <dbReference type="ARBA" id="ARBA00023136"/>
    </source>
</evidence>
<comment type="caution">
    <text evidence="15">The sequence shown here is derived from an EMBL/GenBank/DDBJ whole genome shotgun (WGS) entry which is preliminary data.</text>
</comment>
<protein>
    <recommendedName>
        <fullName evidence="5">Probable alginate O-acetylase AlgJ</fullName>
    </recommendedName>
    <alternativeName>
        <fullName evidence="13">Alginate biosynthesis protein AlgJ</fullName>
    </alternativeName>
</protein>
<dbReference type="RefSeq" id="WP_062369513.1">
    <property type="nucleotide sequence ID" value="NZ_LNCD01000042.1"/>
</dbReference>
<keyword evidence="16" id="KW-1185">Reference proteome</keyword>
<evidence type="ECO:0000256" key="1">
    <source>
        <dbReference type="ARBA" id="ARBA00004418"/>
    </source>
</evidence>
<evidence type="ECO:0000256" key="9">
    <source>
        <dbReference type="ARBA" id="ARBA00022729"/>
    </source>
</evidence>
<dbReference type="GO" id="GO:0042121">
    <property type="term" value="P:alginic acid biosynthetic process"/>
    <property type="evidence" value="ECO:0007669"/>
    <property type="project" value="UniProtKB-UniPathway"/>
</dbReference>
<dbReference type="InterPro" id="IPR031811">
    <property type="entry name" value="ALGX/ALGJ_SGNH-like"/>
</dbReference>
<comment type="pathway">
    <text evidence="3">Glycan biosynthesis; alginate biosynthesis.</text>
</comment>
<evidence type="ECO:0000256" key="10">
    <source>
        <dbReference type="ARBA" id="ARBA00022764"/>
    </source>
</evidence>
<dbReference type="GO" id="GO:0042597">
    <property type="term" value="C:periplasmic space"/>
    <property type="evidence" value="ECO:0007669"/>
    <property type="project" value="UniProtKB-SubCell"/>
</dbReference>
<proteinExistence type="inferred from homology"/>
<name>A0A109JW64_9HYPH</name>
<evidence type="ECO:0000256" key="4">
    <source>
        <dbReference type="ARBA" id="ARBA00006038"/>
    </source>
</evidence>
<dbReference type="EMBL" id="LNCD01000042">
    <property type="protein sequence ID" value="KWV56229.1"/>
    <property type="molecule type" value="Genomic_DNA"/>
</dbReference>
<evidence type="ECO:0000313" key="16">
    <source>
        <dbReference type="Proteomes" id="UP000068164"/>
    </source>
</evidence>
<dbReference type="InterPro" id="IPR036514">
    <property type="entry name" value="SGNH_hydro_sf"/>
</dbReference>
<dbReference type="SUPFAM" id="SSF52266">
    <property type="entry name" value="SGNH hydrolase"/>
    <property type="match status" value="1"/>
</dbReference>
<comment type="similarity">
    <text evidence="4">Belongs to the AlgJ family.</text>
</comment>
<keyword evidence="12" id="KW-0472">Membrane</keyword>
<dbReference type="Proteomes" id="UP000068164">
    <property type="component" value="Unassembled WGS sequence"/>
</dbReference>
<evidence type="ECO:0000256" key="11">
    <source>
        <dbReference type="ARBA" id="ARBA00022841"/>
    </source>
</evidence>
<evidence type="ECO:0000313" key="15">
    <source>
        <dbReference type="EMBL" id="KWV56229.1"/>
    </source>
</evidence>
<dbReference type="GO" id="GO:0005886">
    <property type="term" value="C:plasma membrane"/>
    <property type="evidence" value="ECO:0007669"/>
    <property type="project" value="UniProtKB-SubCell"/>
</dbReference>
<dbReference type="Gene3D" id="3.40.50.1110">
    <property type="entry name" value="SGNH hydrolase"/>
    <property type="match status" value="1"/>
</dbReference>
<gene>
    <name evidence="15" type="ORF">AS026_35505</name>
</gene>
<dbReference type="Pfam" id="PF16822">
    <property type="entry name" value="ALGX"/>
    <property type="match status" value="1"/>
</dbReference>
<dbReference type="UniPathway" id="UPA00286"/>
<dbReference type="CDD" id="cd14442">
    <property type="entry name" value="AlgJ_like"/>
    <property type="match status" value="1"/>
</dbReference>
<keyword evidence="8" id="KW-0808">Transferase</keyword>
<keyword evidence="7" id="KW-0997">Cell inner membrane</keyword>
<organism evidence="15 16">
    <name type="scientific">Rhizobium altiplani</name>
    <dbReference type="NCBI Taxonomy" id="1864509"/>
    <lineage>
        <taxon>Bacteria</taxon>
        <taxon>Pseudomonadati</taxon>
        <taxon>Pseudomonadota</taxon>
        <taxon>Alphaproteobacteria</taxon>
        <taxon>Hyphomicrobiales</taxon>
        <taxon>Rhizobiaceae</taxon>
        <taxon>Rhizobium/Agrobacterium group</taxon>
        <taxon>Rhizobium</taxon>
    </lineage>
</organism>
<keyword evidence="10" id="KW-0574">Periplasm</keyword>
<evidence type="ECO:0000256" key="2">
    <source>
        <dbReference type="ARBA" id="ARBA00004587"/>
    </source>
</evidence>
<keyword evidence="6" id="KW-1003">Cell membrane</keyword>